<keyword evidence="3" id="KW-1185">Reference proteome</keyword>
<evidence type="ECO:0000313" key="3">
    <source>
        <dbReference type="Proteomes" id="UP000276991"/>
    </source>
</evidence>
<gene>
    <name evidence="2" type="ORF">NAV_LOCUS1052</name>
</gene>
<dbReference type="EMBL" id="UPTC01000080">
    <property type="protein sequence ID" value="VBB26222.1"/>
    <property type="molecule type" value="Genomic_DNA"/>
</dbReference>
<sequence length="68" mass="6924">MHSIARTARATRTGWKDGPEGDLGVPGNVGVRGFGGPNQKDQRASPGHEECKGEKGEQGATGPPGRGG</sequence>
<protein>
    <submittedName>
        <fullName evidence="2">Uncharacterized protein</fullName>
    </submittedName>
</protein>
<feature type="region of interest" description="Disordered" evidence="1">
    <location>
        <begin position="1"/>
        <end position="68"/>
    </location>
</feature>
<dbReference type="Proteomes" id="UP000276991">
    <property type="component" value="Unassembled WGS sequence"/>
</dbReference>
<evidence type="ECO:0000256" key="1">
    <source>
        <dbReference type="SAM" id="MobiDB-lite"/>
    </source>
</evidence>
<dbReference type="AlphaFoldDB" id="A0A498S340"/>
<proteinExistence type="predicted"/>
<name>A0A498S340_ACAVI</name>
<feature type="compositionally biased region" description="Basic and acidic residues" evidence="1">
    <location>
        <begin position="40"/>
        <end position="57"/>
    </location>
</feature>
<organism evidence="2 3">
    <name type="scientific">Acanthocheilonema viteae</name>
    <name type="common">Filarial nematode worm</name>
    <name type="synonym">Dipetalonema viteae</name>
    <dbReference type="NCBI Taxonomy" id="6277"/>
    <lineage>
        <taxon>Eukaryota</taxon>
        <taxon>Metazoa</taxon>
        <taxon>Ecdysozoa</taxon>
        <taxon>Nematoda</taxon>
        <taxon>Chromadorea</taxon>
        <taxon>Rhabditida</taxon>
        <taxon>Spirurina</taxon>
        <taxon>Spiruromorpha</taxon>
        <taxon>Filarioidea</taxon>
        <taxon>Onchocercidae</taxon>
        <taxon>Acanthocheilonema</taxon>
    </lineage>
</organism>
<reference evidence="2 3" key="1">
    <citation type="submission" date="2018-08" db="EMBL/GenBank/DDBJ databases">
        <authorList>
            <person name="Laetsch R D."/>
            <person name="Stevens L."/>
            <person name="Kumar S."/>
            <person name="Blaxter L. M."/>
        </authorList>
    </citation>
    <scope>NUCLEOTIDE SEQUENCE [LARGE SCALE GENOMIC DNA]</scope>
</reference>
<accession>A0A498S340</accession>
<evidence type="ECO:0000313" key="2">
    <source>
        <dbReference type="EMBL" id="VBB26222.1"/>
    </source>
</evidence>